<dbReference type="Ensembl" id="ENSELUT00000041668.3">
    <property type="protein sequence ID" value="ENSELUP00000021010.2"/>
    <property type="gene ID" value="ENSELUG00000020137.3"/>
</dbReference>
<name>A0A3P8YWW7_ESOLU</name>
<reference evidence="8" key="2">
    <citation type="submission" date="2020-02" db="EMBL/GenBank/DDBJ databases">
        <title>Esox lucius (northern pike) genome, fEsoLuc1, primary haplotype.</title>
        <authorList>
            <person name="Myers G."/>
            <person name="Karagic N."/>
            <person name="Meyer A."/>
            <person name="Pippel M."/>
            <person name="Reichard M."/>
            <person name="Winkler S."/>
            <person name="Tracey A."/>
            <person name="Sims Y."/>
            <person name="Howe K."/>
            <person name="Rhie A."/>
            <person name="Formenti G."/>
            <person name="Durbin R."/>
            <person name="Fedrigo O."/>
            <person name="Jarvis E.D."/>
        </authorList>
    </citation>
    <scope>NUCLEOTIDE SEQUENCE [LARGE SCALE GENOMIC DNA]</scope>
</reference>
<keyword evidence="9" id="KW-1185">Reference proteome</keyword>
<dbReference type="Bgee" id="ENSELUG00000020137">
    <property type="expression patterns" value="Expressed in pharyngeal gill and 1 other cell type or tissue"/>
</dbReference>
<evidence type="ECO:0000256" key="3">
    <source>
        <dbReference type="ARBA" id="ARBA00022989"/>
    </source>
</evidence>
<dbReference type="GO" id="GO:0007189">
    <property type="term" value="P:adenylate cyclase-activating G protein-coupled receptor signaling pathway"/>
    <property type="evidence" value="ECO:0007669"/>
    <property type="project" value="TreeGrafter"/>
</dbReference>
<keyword evidence="2 6" id="KW-0812">Transmembrane</keyword>
<evidence type="ECO:0000256" key="2">
    <source>
        <dbReference type="ARBA" id="ARBA00022692"/>
    </source>
</evidence>
<feature type="transmembrane region" description="Helical" evidence="6">
    <location>
        <begin position="346"/>
        <end position="367"/>
    </location>
</feature>
<evidence type="ECO:0000313" key="8">
    <source>
        <dbReference type="Ensembl" id="ENSELUP00000021010.2"/>
    </source>
</evidence>
<keyword evidence="5" id="KW-1015">Disulfide bond</keyword>
<comment type="subcellular location">
    <subcellularLocation>
        <location evidence="1">Membrane</location>
    </subcellularLocation>
</comment>
<accession>A0A3P8YWW7</accession>
<dbReference type="AlphaFoldDB" id="A0A3P8YWW7"/>
<evidence type="ECO:0000256" key="6">
    <source>
        <dbReference type="SAM" id="Phobius"/>
    </source>
</evidence>
<dbReference type="Gene3D" id="2.60.220.50">
    <property type="match status" value="1"/>
</dbReference>
<proteinExistence type="predicted"/>
<dbReference type="Pfam" id="PF01825">
    <property type="entry name" value="GPS"/>
    <property type="match status" value="1"/>
</dbReference>
<dbReference type="InterPro" id="IPR046338">
    <property type="entry name" value="GAIN_dom_sf"/>
</dbReference>
<gene>
    <name evidence="8" type="primary">ADGRG3</name>
</gene>
<feature type="domain" description="GAIN-B" evidence="7">
    <location>
        <begin position="172"/>
        <end position="327"/>
    </location>
</feature>
<reference evidence="8" key="4">
    <citation type="submission" date="2025-09" db="UniProtKB">
        <authorList>
            <consortium name="Ensembl"/>
        </authorList>
    </citation>
    <scope>IDENTIFICATION</scope>
</reference>
<evidence type="ECO:0000259" key="7">
    <source>
        <dbReference type="PROSITE" id="PS50221"/>
    </source>
</evidence>
<evidence type="ECO:0000256" key="4">
    <source>
        <dbReference type="ARBA" id="ARBA00023136"/>
    </source>
</evidence>
<dbReference type="InterPro" id="IPR057244">
    <property type="entry name" value="GAIN_B"/>
</dbReference>
<dbReference type="PANTHER" id="PTHR12011:SF454">
    <property type="entry name" value="ADHESION G-PROTEIN COUPLED RECEPTOR G5-LIKE"/>
    <property type="match status" value="1"/>
</dbReference>
<dbReference type="Proteomes" id="UP000265140">
    <property type="component" value="Chromosome 2"/>
</dbReference>
<reference evidence="8" key="3">
    <citation type="submission" date="2025-08" db="UniProtKB">
        <authorList>
            <consortium name="Ensembl"/>
        </authorList>
    </citation>
    <scope>IDENTIFICATION</scope>
</reference>
<dbReference type="PROSITE" id="PS50221">
    <property type="entry name" value="GAIN_B"/>
    <property type="match status" value="1"/>
</dbReference>
<feature type="transmembrane region" description="Helical" evidence="6">
    <location>
        <begin position="314"/>
        <end position="334"/>
    </location>
</feature>
<organism evidence="8 9">
    <name type="scientific">Esox lucius</name>
    <name type="common">Northern pike</name>
    <dbReference type="NCBI Taxonomy" id="8010"/>
    <lineage>
        <taxon>Eukaryota</taxon>
        <taxon>Metazoa</taxon>
        <taxon>Chordata</taxon>
        <taxon>Craniata</taxon>
        <taxon>Vertebrata</taxon>
        <taxon>Euteleostomi</taxon>
        <taxon>Actinopterygii</taxon>
        <taxon>Neopterygii</taxon>
        <taxon>Teleostei</taxon>
        <taxon>Protacanthopterygii</taxon>
        <taxon>Esociformes</taxon>
        <taxon>Esocidae</taxon>
        <taxon>Esox</taxon>
    </lineage>
</organism>
<dbReference type="GO" id="GO:0004930">
    <property type="term" value="F:G protein-coupled receptor activity"/>
    <property type="evidence" value="ECO:0007669"/>
    <property type="project" value="TreeGrafter"/>
</dbReference>
<dbReference type="SMART" id="SM00303">
    <property type="entry name" value="GPS"/>
    <property type="match status" value="1"/>
</dbReference>
<sequence length="378" mass="42625">MLIRTRKYVLQMEIEDINQCNYDQTEVTLSFTWRTDCKLPQMLNISPSSDCAINIMQPNDENCQIRPLQNCVDKWTFIMNIEGTDNQISTVITKNNITTDPPGPFSFTVHNSEGVEQKNKEKVPISVPEFNRTCTGQAGTNCHFTSIKNILNRFIKEGPQKVKLNNIKGSVTFLQNISRTFRMALPSTNNVMLEEKDDIWLEIPMEALRVFPVDTADQVNLGVFWFEDDTLFPTMENNTRLLNNRVVAIEVGEDISSLSNCIKIIFLFQNASLVNRTLTCVFWDVGNDNVAHWNSSGCVTKTKKNGTLCSCNHLSFYAVLLAPGNVSAVSFPVASLTSFSVWLLTLLSRVGCGISFCFLCLAVLIHLRSNSTNIYHLH</sequence>
<evidence type="ECO:0000256" key="5">
    <source>
        <dbReference type="ARBA" id="ARBA00023157"/>
    </source>
</evidence>
<protein>
    <recommendedName>
        <fullName evidence="7">GAIN-B domain-containing protein</fullName>
    </recommendedName>
</protein>
<dbReference type="GeneTree" id="ENSGT00940000154285"/>
<keyword evidence="3 6" id="KW-1133">Transmembrane helix</keyword>
<dbReference type="PANTHER" id="PTHR12011">
    <property type="entry name" value="ADHESION G-PROTEIN COUPLED RECEPTOR"/>
    <property type="match status" value="1"/>
</dbReference>
<dbReference type="GO" id="GO:0005886">
    <property type="term" value="C:plasma membrane"/>
    <property type="evidence" value="ECO:0007669"/>
    <property type="project" value="TreeGrafter"/>
</dbReference>
<evidence type="ECO:0000313" key="9">
    <source>
        <dbReference type="Proteomes" id="UP000265140"/>
    </source>
</evidence>
<evidence type="ECO:0000256" key="1">
    <source>
        <dbReference type="ARBA" id="ARBA00004370"/>
    </source>
</evidence>
<reference evidence="9" key="1">
    <citation type="journal article" date="2014" name="PLoS ONE">
        <title>The genome and linkage map of the northern pike (Esox lucius): conserved synteny revealed between the salmonid sister group and the Neoteleostei.</title>
        <authorList>
            <person name="Rondeau E.B."/>
            <person name="Minkley D.R."/>
            <person name="Leong J.S."/>
            <person name="Messmer A.M."/>
            <person name="Jantzen J.R."/>
            <person name="von Schalburg K.R."/>
            <person name="Lemon C."/>
            <person name="Bird N.H."/>
            <person name="Koop B.F."/>
        </authorList>
    </citation>
    <scope>NUCLEOTIDE SEQUENCE</scope>
</reference>
<keyword evidence="4 6" id="KW-0472">Membrane</keyword>
<dbReference type="InterPro" id="IPR000203">
    <property type="entry name" value="GPS"/>
</dbReference>